<feature type="domain" description="Nudix hydrolase" evidence="1">
    <location>
        <begin position="44"/>
        <end position="177"/>
    </location>
</feature>
<dbReference type="PANTHER" id="PTHR43736">
    <property type="entry name" value="ADP-RIBOSE PYROPHOSPHATASE"/>
    <property type="match status" value="1"/>
</dbReference>
<keyword evidence="3" id="KW-1185">Reference proteome</keyword>
<accession>A0A1T5C5Q0</accession>
<organism evidence="2 3">
    <name type="scientific">Dyadobacter psychrophilus</name>
    <dbReference type="NCBI Taxonomy" id="651661"/>
    <lineage>
        <taxon>Bacteria</taxon>
        <taxon>Pseudomonadati</taxon>
        <taxon>Bacteroidota</taxon>
        <taxon>Cytophagia</taxon>
        <taxon>Cytophagales</taxon>
        <taxon>Spirosomataceae</taxon>
        <taxon>Dyadobacter</taxon>
    </lineage>
</organism>
<dbReference type="Proteomes" id="UP000190897">
    <property type="component" value="Unassembled WGS sequence"/>
</dbReference>
<dbReference type="RefSeq" id="WP_082213439.1">
    <property type="nucleotide sequence ID" value="NZ_FUZA01000001.1"/>
</dbReference>
<sequence>MKRNSLLALLNAYTPEDGTEKEMYLDTIAFIKAHADCFERSLEIGHITASGLVLSPDEQSVLLMHHQKLGRWLQPGGHCDGDPDTEQVARKEVWEETGIHHLELYQQGIFDVDIHLIPERKGLPAHNHYDIRFAFRAAPGQEIVVNDESLDVQWIPLNNVEQLNDSESVVRMIRKITA</sequence>
<dbReference type="OrthoDB" id="9787880at2"/>
<evidence type="ECO:0000259" key="1">
    <source>
        <dbReference type="PROSITE" id="PS51462"/>
    </source>
</evidence>
<proteinExistence type="predicted"/>
<reference evidence="3" key="1">
    <citation type="submission" date="2017-02" db="EMBL/GenBank/DDBJ databases">
        <authorList>
            <person name="Varghese N."/>
            <person name="Submissions S."/>
        </authorList>
    </citation>
    <scope>NUCLEOTIDE SEQUENCE [LARGE SCALE GENOMIC DNA]</scope>
    <source>
        <strain evidence="3">DSM 22270</strain>
    </source>
</reference>
<dbReference type="SUPFAM" id="SSF55811">
    <property type="entry name" value="Nudix"/>
    <property type="match status" value="1"/>
</dbReference>
<dbReference type="STRING" id="651661.SAMN05660293_00916"/>
<dbReference type="AlphaFoldDB" id="A0A1T5C5Q0"/>
<dbReference type="Gene3D" id="3.90.79.10">
    <property type="entry name" value="Nucleoside Triphosphate Pyrophosphohydrolase"/>
    <property type="match status" value="1"/>
</dbReference>
<dbReference type="PROSITE" id="PS51462">
    <property type="entry name" value="NUDIX"/>
    <property type="match status" value="1"/>
</dbReference>
<dbReference type="InterPro" id="IPR000086">
    <property type="entry name" value="NUDIX_hydrolase_dom"/>
</dbReference>
<gene>
    <name evidence="2" type="ORF">SAMN05660293_00916</name>
</gene>
<dbReference type="Pfam" id="PF00293">
    <property type="entry name" value="NUDIX"/>
    <property type="match status" value="1"/>
</dbReference>
<dbReference type="CDD" id="cd03674">
    <property type="entry name" value="NUDIX_Hydrolase"/>
    <property type="match status" value="1"/>
</dbReference>
<name>A0A1T5C5Q0_9BACT</name>
<dbReference type="InterPro" id="IPR015797">
    <property type="entry name" value="NUDIX_hydrolase-like_dom_sf"/>
</dbReference>
<dbReference type="EMBL" id="FUZA01000001">
    <property type="protein sequence ID" value="SKB54715.1"/>
    <property type="molecule type" value="Genomic_DNA"/>
</dbReference>
<dbReference type="PANTHER" id="PTHR43736:SF1">
    <property type="entry name" value="DIHYDRONEOPTERIN TRIPHOSPHATE DIPHOSPHATASE"/>
    <property type="match status" value="1"/>
</dbReference>
<evidence type="ECO:0000313" key="2">
    <source>
        <dbReference type="EMBL" id="SKB54715.1"/>
    </source>
</evidence>
<evidence type="ECO:0000313" key="3">
    <source>
        <dbReference type="Proteomes" id="UP000190897"/>
    </source>
</evidence>
<protein>
    <submittedName>
        <fullName evidence="2">ADP-ribose pyrophosphatase YjhB, NUDIX family</fullName>
    </submittedName>
</protein>